<keyword evidence="2 8" id="KW-0645">Protease</keyword>
<reference evidence="9 10" key="1">
    <citation type="submission" date="2017-12" db="EMBL/GenBank/DDBJ databases">
        <title>Genomes of bacteria within cyanobacterial aggregates.</title>
        <authorList>
            <person name="Cai H."/>
        </authorList>
    </citation>
    <scope>NUCLEOTIDE SEQUENCE [LARGE SCALE GENOMIC DNA]</scope>
    <source>
        <strain evidence="9 10">TH16</strain>
    </source>
</reference>
<evidence type="ECO:0000313" key="9">
    <source>
        <dbReference type="EMBL" id="AUN32811.1"/>
    </source>
</evidence>
<dbReference type="InterPro" id="IPR003738">
    <property type="entry name" value="SRAP"/>
</dbReference>
<keyword evidence="4 8" id="KW-0378">Hydrolase</keyword>
<dbReference type="GO" id="GO:0016829">
    <property type="term" value="F:lyase activity"/>
    <property type="evidence" value="ECO:0007669"/>
    <property type="project" value="UniProtKB-KW"/>
</dbReference>
<dbReference type="EC" id="3.4.-.-" evidence="8"/>
<keyword evidence="7" id="KW-0456">Lyase</keyword>
<dbReference type="GO" id="GO:0003697">
    <property type="term" value="F:single-stranded DNA binding"/>
    <property type="evidence" value="ECO:0007669"/>
    <property type="project" value="InterPro"/>
</dbReference>
<evidence type="ECO:0000256" key="5">
    <source>
        <dbReference type="ARBA" id="ARBA00023124"/>
    </source>
</evidence>
<proteinExistence type="inferred from homology"/>
<evidence type="ECO:0000256" key="6">
    <source>
        <dbReference type="ARBA" id="ARBA00023125"/>
    </source>
</evidence>
<comment type="similarity">
    <text evidence="1 8">Belongs to the SOS response-associated peptidase family.</text>
</comment>
<keyword evidence="10" id="KW-1185">Reference proteome</keyword>
<accession>A0A2K9NID3</accession>
<dbReference type="AlphaFoldDB" id="A0A2K9NID3"/>
<dbReference type="GO" id="GO:0106300">
    <property type="term" value="P:protein-DNA covalent cross-linking repair"/>
    <property type="evidence" value="ECO:0007669"/>
    <property type="project" value="InterPro"/>
</dbReference>
<keyword evidence="6" id="KW-0238">DNA-binding</keyword>
<dbReference type="KEGG" id="ncb:C0V82_15970"/>
<keyword evidence="3" id="KW-0227">DNA damage</keyword>
<evidence type="ECO:0000313" key="10">
    <source>
        <dbReference type="Proteomes" id="UP000234752"/>
    </source>
</evidence>
<dbReference type="PANTHER" id="PTHR13604">
    <property type="entry name" value="DC12-RELATED"/>
    <property type="match status" value="1"/>
</dbReference>
<evidence type="ECO:0000256" key="2">
    <source>
        <dbReference type="ARBA" id="ARBA00022670"/>
    </source>
</evidence>
<dbReference type="PANTHER" id="PTHR13604:SF0">
    <property type="entry name" value="ABASIC SITE PROCESSING PROTEIN HMCES"/>
    <property type="match status" value="1"/>
</dbReference>
<gene>
    <name evidence="9" type="ORF">C0V82_15970</name>
</gene>
<evidence type="ECO:0000256" key="1">
    <source>
        <dbReference type="ARBA" id="ARBA00008136"/>
    </source>
</evidence>
<dbReference type="GO" id="GO:0006508">
    <property type="term" value="P:proteolysis"/>
    <property type="evidence" value="ECO:0007669"/>
    <property type="project" value="UniProtKB-KW"/>
</dbReference>
<sequence length="248" mass="28124">MEIAEWSRRYRCPRCGTVGASDSRRVPRSNPNVQHLGWIGAKEGQVCNRYQASIQKLGLSEEIFGFEPWSETSLEIFPDRLAPVVRMEDGIPTWRAMRWGMPPFKDTAHPITNIRNLTSPWWQRWLSPPNRCLVPFERFAEYTADPGPKKDVWFRVTDDRPAAFAGIWTGWEGTRGPKSAPVTGHHDLFGFLTTEPNDLVGGVHPKAMPVILIGQQAMREWLTAPMTAVSDFARPVPDEEMEIIEGVV</sequence>
<evidence type="ECO:0000256" key="8">
    <source>
        <dbReference type="RuleBase" id="RU364100"/>
    </source>
</evidence>
<protein>
    <recommendedName>
        <fullName evidence="8">Abasic site processing protein</fullName>
        <ecNumber evidence="8">3.4.-.-</ecNumber>
    </recommendedName>
</protein>
<dbReference type="SUPFAM" id="SSF143081">
    <property type="entry name" value="BB1717-like"/>
    <property type="match status" value="1"/>
</dbReference>
<dbReference type="EMBL" id="CP025612">
    <property type="protein sequence ID" value="AUN32811.1"/>
    <property type="molecule type" value="Genomic_DNA"/>
</dbReference>
<dbReference type="Proteomes" id="UP000234752">
    <property type="component" value="Chromosome eg_2"/>
</dbReference>
<evidence type="ECO:0000256" key="4">
    <source>
        <dbReference type="ARBA" id="ARBA00022801"/>
    </source>
</evidence>
<keyword evidence="5" id="KW-0190">Covalent protein-DNA linkage</keyword>
<dbReference type="OrthoDB" id="9782620at2"/>
<dbReference type="Gene3D" id="3.90.1680.10">
    <property type="entry name" value="SOS response associated peptidase-like"/>
    <property type="match status" value="1"/>
</dbReference>
<evidence type="ECO:0000256" key="7">
    <source>
        <dbReference type="ARBA" id="ARBA00023239"/>
    </source>
</evidence>
<dbReference type="GO" id="GO:0008233">
    <property type="term" value="F:peptidase activity"/>
    <property type="evidence" value="ECO:0007669"/>
    <property type="project" value="UniProtKB-KW"/>
</dbReference>
<organism evidence="9 10">
    <name type="scientific">Niveispirillum cyanobacteriorum</name>
    <dbReference type="NCBI Taxonomy" id="1612173"/>
    <lineage>
        <taxon>Bacteria</taxon>
        <taxon>Pseudomonadati</taxon>
        <taxon>Pseudomonadota</taxon>
        <taxon>Alphaproteobacteria</taxon>
        <taxon>Rhodospirillales</taxon>
        <taxon>Azospirillaceae</taxon>
        <taxon>Niveispirillum</taxon>
    </lineage>
</organism>
<evidence type="ECO:0000256" key="3">
    <source>
        <dbReference type="ARBA" id="ARBA00022763"/>
    </source>
</evidence>
<dbReference type="Pfam" id="PF02586">
    <property type="entry name" value="SRAP"/>
    <property type="match status" value="1"/>
</dbReference>
<name>A0A2K9NID3_9PROT</name>
<dbReference type="InterPro" id="IPR036590">
    <property type="entry name" value="SRAP-like"/>
</dbReference>